<organism evidence="2 3">
    <name type="scientific">Malus baccata</name>
    <name type="common">Siberian crab apple</name>
    <name type="synonym">Pyrus baccata</name>
    <dbReference type="NCBI Taxonomy" id="106549"/>
    <lineage>
        <taxon>Eukaryota</taxon>
        <taxon>Viridiplantae</taxon>
        <taxon>Streptophyta</taxon>
        <taxon>Embryophyta</taxon>
        <taxon>Tracheophyta</taxon>
        <taxon>Spermatophyta</taxon>
        <taxon>Magnoliopsida</taxon>
        <taxon>eudicotyledons</taxon>
        <taxon>Gunneridae</taxon>
        <taxon>Pentapetalae</taxon>
        <taxon>rosids</taxon>
        <taxon>fabids</taxon>
        <taxon>Rosales</taxon>
        <taxon>Rosaceae</taxon>
        <taxon>Amygdaloideae</taxon>
        <taxon>Maleae</taxon>
        <taxon>Malus</taxon>
    </lineage>
</organism>
<reference evidence="2 3" key="1">
    <citation type="journal article" date="2019" name="G3 (Bethesda)">
        <title>Sequencing of a Wild Apple (Malus baccata) Genome Unravels the Differences Between Cultivated and Wild Apple Species Regarding Disease Resistance and Cold Tolerance.</title>
        <authorList>
            <person name="Chen X."/>
        </authorList>
    </citation>
    <scope>NUCLEOTIDE SEQUENCE [LARGE SCALE GENOMIC DNA]</scope>
    <source>
        <strain evidence="3">cv. Shandingzi</strain>
        <tissue evidence="2">Leaves</tissue>
    </source>
</reference>
<feature type="region of interest" description="Disordered" evidence="1">
    <location>
        <begin position="53"/>
        <end position="98"/>
    </location>
</feature>
<dbReference type="Proteomes" id="UP000315295">
    <property type="component" value="Unassembled WGS sequence"/>
</dbReference>
<sequence length="98" mass="10776">MPSPPRSPENRRRRIWNWRCCGGGGASRGWCGGNSGRERGNEQKGFWVGRVAAGGEEEEGEPESWAFHEEPGEGRGHGGACRRGARRNRREMKVGGAI</sequence>
<comment type="caution">
    <text evidence="2">The sequence shown here is derived from an EMBL/GenBank/DDBJ whole genome shotgun (WGS) entry which is preliminary data.</text>
</comment>
<dbReference type="EMBL" id="VIEB01000637">
    <property type="protein sequence ID" value="TQD84435.1"/>
    <property type="molecule type" value="Genomic_DNA"/>
</dbReference>
<evidence type="ECO:0000256" key="1">
    <source>
        <dbReference type="SAM" id="MobiDB-lite"/>
    </source>
</evidence>
<feature type="compositionally biased region" description="Basic and acidic residues" evidence="1">
    <location>
        <begin position="66"/>
        <end position="76"/>
    </location>
</feature>
<keyword evidence="3" id="KW-1185">Reference proteome</keyword>
<gene>
    <name evidence="2" type="ORF">C1H46_030018</name>
</gene>
<evidence type="ECO:0000313" key="3">
    <source>
        <dbReference type="Proteomes" id="UP000315295"/>
    </source>
</evidence>
<accession>A0A540LD92</accession>
<name>A0A540LD92_MALBA</name>
<proteinExistence type="predicted"/>
<evidence type="ECO:0000313" key="2">
    <source>
        <dbReference type="EMBL" id="TQD84435.1"/>
    </source>
</evidence>
<protein>
    <submittedName>
        <fullName evidence="2">Uncharacterized protein</fullName>
    </submittedName>
</protein>
<dbReference type="AlphaFoldDB" id="A0A540LD92"/>